<dbReference type="InParanoid" id="G3QA78"/>
<dbReference type="GO" id="GO:0005802">
    <property type="term" value="C:trans-Golgi network"/>
    <property type="evidence" value="ECO:0007669"/>
    <property type="project" value="TreeGrafter"/>
</dbReference>
<proteinExistence type="predicted"/>
<evidence type="ECO:0000256" key="4">
    <source>
        <dbReference type="SAM" id="Coils"/>
    </source>
</evidence>
<dbReference type="Bgee" id="ENSGACG00000020276">
    <property type="expression patterns" value="Expressed in camera-type eye and 1 other cell type or tissue"/>
</dbReference>
<reference evidence="5" key="1">
    <citation type="submission" date="2006-01" db="EMBL/GenBank/DDBJ databases">
        <authorList>
            <person name="Lindblad-Toh K."/>
            <person name="Mauceli E."/>
            <person name="Grabherr M."/>
            <person name="Chang J.L."/>
            <person name="Lander E.S."/>
        </authorList>
    </citation>
    <scope>NUCLEOTIDE SEQUENCE [LARGE SCALE GENOMIC DNA]</scope>
</reference>
<evidence type="ECO:0000256" key="1">
    <source>
        <dbReference type="ARBA" id="ARBA00004170"/>
    </source>
</evidence>
<dbReference type="GO" id="GO:0007030">
    <property type="term" value="P:Golgi organization"/>
    <property type="evidence" value="ECO:0007669"/>
    <property type="project" value="TreeGrafter"/>
</dbReference>
<keyword evidence="3" id="KW-0472">Membrane</keyword>
<evidence type="ECO:0000256" key="2">
    <source>
        <dbReference type="ARBA" id="ARBA00022553"/>
    </source>
</evidence>
<feature type="coiled-coil region" evidence="4">
    <location>
        <begin position="32"/>
        <end position="105"/>
    </location>
</feature>
<dbReference type="PANTHER" id="PTHR28664:SF3">
    <property type="entry name" value="TIGHT JUNCTION-ASSOCIATED PROTEIN 1"/>
    <property type="match status" value="1"/>
</dbReference>
<name>G3QA78_GASAC</name>
<sequence length="112" mass="12797">RDLQGQNEGLHHSLLKTAVRMECLGEEFMSSQKLLEAELQRTRVELGNLTEKFKRLHDNCSSTQQTNNLLEQKLHSVAQSMEGERERLNQRISALTEKLADAKFANSVEPFS</sequence>
<comment type="subcellular location">
    <subcellularLocation>
        <location evidence="1">Membrane</location>
        <topology evidence="1">Peripheral membrane protein</topology>
    </subcellularLocation>
</comment>
<accession>G3QA78</accession>
<reference evidence="5" key="2">
    <citation type="submission" date="2024-04" db="UniProtKB">
        <authorList>
            <consortium name="Ensembl"/>
        </authorList>
    </citation>
    <scope>IDENTIFICATION</scope>
</reference>
<protein>
    <submittedName>
        <fullName evidence="5">Uncharacterized protein</fullName>
    </submittedName>
</protein>
<dbReference type="eggNOG" id="ENOG502SI0B">
    <property type="taxonomic scope" value="Eukaryota"/>
</dbReference>
<dbReference type="PANTHER" id="PTHR28664">
    <property type="entry name" value="TIGHT JUNCTION-ASSOCIATED PROTEIN 1"/>
    <property type="match status" value="1"/>
</dbReference>
<dbReference type="GO" id="GO:0016020">
    <property type="term" value="C:membrane"/>
    <property type="evidence" value="ECO:0007669"/>
    <property type="project" value="UniProtKB-SubCell"/>
</dbReference>
<evidence type="ECO:0000313" key="5">
    <source>
        <dbReference type="Ensembl" id="ENSGACP00000026794.1"/>
    </source>
</evidence>
<dbReference type="InterPro" id="IPR043441">
    <property type="entry name" value="Tjap1/BEGAIN"/>
</dbReference>
<keyword evidence="2" id="KW-0597">Phosphoprotein</keyword>
<organism evidence="5">
    <name type="scientific">Gasterosteus aculeatus</name>
    <name type="common">Three-spined stickleback</name>
    <dbReference type="NCBI Taxonomy" id="69293"/>
    <lineage>
        <taxon>Eukaryota</taxon>
        <taxon>Metazoa</taxon>
        <taxon>Chordata</taxon>
        <taxon>Craniata</taxon>
        <taxon>Vertebrata</taxon>
        <taxon>Euteleostomi</taxon>
        <taxon>Actinopterygii</taxon>
        <taxon>Neopterygii</taxon>
        <taxon>Teleostei</taxon>
        <taxon>Neoteleostei</taxon>
        <taxon>Acanthomorphata</taxon>
        <taxon>Eupercaria</taxon>
        <taxon>Perciformes</taxon>
        <taxon>Cottioidei</taxon>
        <taxon>Gasterosteales</taxon>
        <taxon>Gasterosteidae</taxon>
        <taxon>Gasterosteus</taxon>
    </lineage>
</organism>
<dbReference type="OMA" id="QYASTME"/>
<dbReference type="AlphaFoldDB" id="G3QA78"/>
<dbReference type="Ensembl" id="ENSGACT00000026846.1">
    <property type="protein sequence ID" value="ENSGACP00000026794.1"/>
    <property type="gene ID" value="ENSGACG00000020276.1"/>
</dbReference>
<keyword evidence="4" id="KW-0175">Coiled coil</keyword>
<evidence type="ECO:0000256" key="3">
    <source>
        <dbReference type="ARBA" id="ARBA00023136"/>
    </source>
</evidence>